<proteinExistence type="predicted"/>
<dbReference type="InterPro" id="IPR020449">
    <property type="entry name" value="Tscrpt_reg_AraC-type_HTH"/>
</dbReference>
<dbReference type="EMBL" id="AP027729">
    <property type="protein sequence ID" value="BDZ42186.1"/>
    <property type="molecule type" value="Genomic_DNA"/>
</dbReference>
<organism evidence="6 7">
    <name type="scientific">Paraoerskovia sediminicola</name>
    <dbReference type="NCBI Taxonomy" id="1138587"/>
    <lineage>
        <taxon>Bacteria</taxon>
        <taxon>Bacillati</taxon>
        <taxon>Actinomycetota</taxon>
        <taxon>Actinomycetes</taxon>
        <taxon>Micrococcales</taxon>
        <taxon>Cellulomonadaceae</taxon>
        <taxon>Paraoerskovia</taxon>
    </lineage>
</organism>
<dbReference type="InterPro" id="IPR018062">
    <property type="entry name" value="HTH_AraC-typ_CS"/>
</dbReference>
<dbReference type="InterPro" id="IPR037923">
    <property type="entry name" value="HTH-like"/>
</dbReference>
<reference evidence="7" key="1">
    <citation type="journal article" date="2019" name="Int. J. Syst. Evol. Microbiol.">
        <title>The Global Catalogue of Microorganisms (GCM) 10K type strain sequencing project: providing services to taxonomists for standard genome sequencing and annotation.</title>
        <authorList>
            <consortium name="The Broad Institute Genomics Platform"/>
            <consortium name="The Broad Institute Genome Sequencing Center for Infectious Disease"/>
            <person name="Wu L."/>
            <person name="Ma J."/>
        </authorList>
    </citation>
    <scope>NUCLEOTIDE SEQUENCE [LARGE SCALE GENOMIC DNA]</scope>
    <source>
        <strain evidence="7">NBRC 108565</strain>
    </source>
</reference>
<dbReference type="Gene3D" id="2.60.120.280">
    <property type="entry name" value="Regulatory protein AraC"/>
    <property type="match status" value="1"/>
</dbReference>
<dbReference type="Pfam" id="PF12833">
    <property type="entry name" value="HTH_18"/>
    <property type="match status" value="1"/>
</dbReference>
<evidence type="ECO:0000259" key="5">
    <source>
        <dbReference type="PROSITE" id="PS01124"/>
    </source>
</evidence>
<dbReference type="PANTHER" id="PTHR46796">
    <property type="entry name" value="HTH-TYPE TRANSCRIPTIONAL ACTIVATOR RHAS-RELATED"/>
    <property type="match status" value="1"/>
</dbReference>
<feature type="domain" description="HTH araC/xylS-type" evidence="5">
    <location>
        <begin position="177"/>
        <end position="275"/>
    </location>
</feature>
<dbReference type="PROSITE" id="PS00041">
    <property type="entry name" value="HTH_ARAC_FAMILY_1"/>
    <property type="match status" value="1"/>
</dbReference>
<sequence length="278" mass="30696">MRVLPRPLLTHALKQPTTSHILVTDVGFFPHAAFHGRWRTSGAPQHIVIVCSGGRGICRLPSGTHAVRAGQALVIPAGTAHQYEADQDDPWTIWWMHVTGSAVPELVETMTAGVDGPVLTLGDPPRIVALFETIIRRMEHDETMSSLIAAAGAAWHALALIGADRRATSPDRVDPVEVTLEFLRANVSERVSVPELAAMARLSQSHYAALFRKRVGYGVLEYQTRLRMGIARELLDTTDRPIVSIAQQVGYADPLYFSRQFRKLHSMSPTDYRAHDRG</sequence>
<dbReference type="PRINTS" id="PR00032">
    <property type="entry name" value="HTHARAC"/>
</dbReference>
<dbReference type="PROSITE" id="PS01124">
    <property type="entry name" value="HTH_ARAC_FAMILY_2"/>
    <property type="match status" value="1"/>
</dbReference>
<dbReference type="InterPro" id="IPR003313">
    <property type="entry name" value="AraC-bd"/>
</dbReference>
<dbReference type="RefSeq" id="WP_286219199.1">
    <property type="nucleotide sequence ID" value="NZ_AP027729.1"/>
</dbReference>
<keyword evidence="1" id="KW-0805">Transcription regulation</keyword>
<evidence type="ECO:0000256" key="3">
    <source>
        <dbReference type="ARBA" id="ARBA00023159"/>
    </source>
</evidence>
<dbReference type="SUPFAM" id="SSF51215">
    <property type="entry name" value="Regulatory protein AraC"/>
    <property type="match status" value="1"/>
</dbReference>
<evidence type="ECO:0000256" key="4">
    <source>
        <dbReference type="ARBA" id="ARBA00023163"/>
    </source>
</evidence>
<dbReference type="PANTHER" id="PTHR46796:SF7">
    <property type="entry name" value="ARAC FAMILY TRANSCRIPTIONAL REGULATOR"/>
    <property type="match status" value="1"/>
</dbReference>
<dbReference type="SMART" id="SM00342">
    <property type="entry name" value="HTH_ARAC"/>
    <property type="match status" value="1"/>
</dbReference>
<protein>
    <submittedName>
        <fullName evidence="6">AraC family transcriptional regulator</fullName>
    </submittedName>
</protein>
<accession>A0ABM8G250</accession>
<evidence type="ECO:0000313" key="7">
    <source>
        <dbReference type="Proteomes" id="UP001321475"/>
    </source>
</evidence>
<dbReference type="Gene3D" id="1.10.10.60">
    <property type="entry name" value="Homeodomain-like"/>
    <property type="match status" value="2"/>
</dbReference>
<evidence type="ECO:0000313" key="6">
    <source>
        <dbReference type="EMBL" id="BDZ42186.1"/>
    </source>
</evidence>
<evidence type="ECO:0000256" key="1">
    <source>
        <dbReference type="ARBA" id="ARBA00023015"/>
    </source>
</evidence>
<dbReference type="Pfam" id="PF02311">
    <property type="entry name" value="AraC_binding"/>
    <property type="match status" value="1"/>
</dbReference>
<dbReference type="InterPro" id="IPR009057">
    <property type="entry name" value="Homeodomain-like_sf"/>
</dbReference>
<dbReference type="Proteomes" id="UP001321475">
    <property type="component" value="Chromosome"/>
</dbReference>
<keyword evidence="7" id="KW-1185">Reference proteome</keyword>
<name>A0ABM8G250_9CELL</name>
<evidence type="ECO:0000256" key="2">
    <source>
        <dbReference type="ARBA" id="ARBA00023125"/>
    </source>
</evidence>
<keyword evidence="4" id="KW-0804">Transcription</keyword>
<keyword evidence="2" id="KW-0238">DNA-binding</keyword>
<gene>
    <name evidence="6" type="ORF">GCM10025865_14850</name>
</gene>
<dbReference type="InterPro" id="IPR018060">
    <property type="entry name" value="HTH_AraC"/>
</dbReference>
<dbReference type="InterPro" id="IPR050204">
    <property type="entry name" value="AraC_XylS_family_regulators"/>
</dbReference>
<keyword evidence="3" id="KW-0010">Activator</keyword>
<dbReference type="SUPFAM" id="SSF46689">
    <property type="entry name" value="Homeodomain-like"/>
    <property type="match status" value="2"/>
</dbReference>
<dbReference type="CDD" id="cd06986">
    <property type="entry name" value="cupin_MmsR-like_N"/>
    <property type="match status" value="1"/>
</dbReference>